<feature type="transmembrane region" description="Helical" evidence="2">
    <location>
        <begin position="57"/>
        <end position="78"/>
    </location>
</feature>
<comment type="caution">
    <text evidence="3">The sequence shown here is derived from an EMBL/GenBank/DDBJ whole genome shotgun (WGS) entry which is preliminary data.</text>
</comment>
<keyword evidence="2" id="KW-1133">Transmembrane helix</keyword>
<keyword evidence="2" id="KW-0812">Transmembrane</keyword>
<keyword evidence="4" id="KW-1185">Reference proteome</keyword>
<name>A0A9W8MUW1_9AGAR</name>
<feature type="region of interest" description="Disordered" evidence="1">
    <location>
        <begin position="264"/>
        <end position="286"/>
    </location>
</feature>
<feature type="transmembrane region" description="Helical" evidence="2">
    <location>
        <begin position="208"/>
        <end position="229"/>
    </location>
</feature>
<evidence type="ECO:0000313" key="3">
    <source>
        <dbReference type="EMBL" id="KAJ3507646.1"/>
    </source>
</evidence>
<organism evidence="3 4">
    <name type="scientific">Agrocybe chaxingu</name>
    <dbReference type="NCBI Taxonomy" id="84603"/>
    <lineage>
        <taxon>Eukaryota</taxon>
        <taxon>Fungi</taxon>
        <taxon>Dikarya</taxon>
        <taxon>Basidiomycota</taxon>
        <taxon>Agaricomycotina</taxon>
        <taxon>Agaricomycetes</taxon>
        <taxon>Agaricomycetidae</taxon>
        <taxon>Agaricales</taxon>
        <taxon>Agaricineae</taxon>
        <taxon>Strophariaceae</taxon>
        <taxon>Agrocybe</taxon>
    </lineage>
</organism>
<protein>
    <submittedName>
        <fullName evidence="3">Uncharacterized protein</fullName>
    </submittedName>
</protein>
<feature type="transmembrane region" description="Helical" evidence="2">
    <location>
        <begin position="90"/>
        <end position="115"/>
    </location>
</feature>
<dbReference type="OrthoDB" id="2993818at2759"/>
<sequence>MLEVTLAFYYYSRFTIARSFKILLASVLIADAVSMIANYASAWTLLINPQDFLPRDALWTVPVSTFMISILAAIEELFLIDRCRKLQPIIITGVLCGMVVAHVILSLYSGLFVVTHPDLDPNFARFGNNAAAPSIFLFHDSISASLAATVDMFIPLALTWQLYKVTPAQIRRQRSLLDTVVNGISSGGVGGLVSFVLLVLFWTKAEVFWVFSNSMGRIYALTLLVNLIVSKRRHSSHSATEMVKPKKRESVSTQVSLVTFSLSRSASTYTSDREKQLPPTPGPEEV</sequence>
<evidence type="ECO:0000256" key="1">
    <source>
        <dbReference type="SAM" id="MobiDB-lite"/>
    </source>
</evidence>
<feature type="transmembrane region" description="Helical" evidence="2">
    <location>
        <begin position="179"/>
        <end position="202"/>
    </location>
</feature>
<dbReference type="Proteomes" id="UP001148786">
    <property type="component" value="Unassembled WGS sequence"/>
</dbReference>
<proteinExistence type="predicted"/>
<accession>A0A9W8MUW1</accession>
<dbReference type="AlphaFoldDB" id="A0A9W8MUW1"/>
<feature type="transmembrane region" description="Helical" evidence="2">
    <location>
        <begin position="135"/>
        <end position="158"/>
    </location>
</feature>
<reference evidence="3" key="1">
    <citation type="submission" date="2022-07" db="EMBL/GenBank/DDBJ databases">
        <title>Genome Sequence of Agrocybe chaxingu.</title>
        <authorList>
            <person name="Buettner E."/>
        </authorList>
    </citation>
    <scope>NUCLEOTIDE SEQUENCE</scope>
    <source>
        <strain evidence="3">MP-N11</strain>
    </source>
</reference>
<keyword evidence="2" id="KW-0472">Membrane</keyword>
<gene>
    <name evidence="3" type="ORF">NLJ89_g6189</name>
</gene>
<feature type="transmembrane region" description="Helical" evidence="2">
    <location>
        <begin position="22"/>
        <end position="45"/>
    </location>
</feature>
<evidence type="ECO:0000313" key="4">
    <source>
        <dbReference type="Proteomes" id="UP001148786"/>
    </source>
</evidence>
<evidence type="ECO:0000256" key="2">
    <source>
        <dbReference type="SAM" id="Phobius"/>
    </source>
</evidence>
<dbReference type="EMBL" id="JANKHO010000640">
    <property type="protein sequence ID" value="KAJ3507646.1"/>
    <property type="molecule type" value="Genomic_DNA"/>
</dbReference>